<accession>A0AA48WEH6</accession>
<evidence type="ECO:0000256" key="1">
    <source>
        <dbReference type="SAM" id="SignalP"/>
    </source>
</evidence>
<gene>
    <name evidence="2" type="ORF">IV454_06355</name>
</gene>
<name>A0AA48WEH6_9BURK</name>
<keyword evidence="1" id="KW-0732">Signal</keyword>
<evidence type="ECO:0000313" key="3">
    <source>
        <dbReference type="Proteomes" id="UP000662888"/>
    </source>
</evidence>
<proteinExistence type="predicted"/>
<feature type="signal peptide" evidence="1">
    <location>
        <begin position="1"/>
        <end position="25"/>
    </location>
</feature>
<dbReference type="EMBL" id="CP065053">
    <property type="protein sequence ID" value="QPI51150.1"/>
    <property type="molecule type" value="Genomic_DNA"/>
</dbReference>
<protein>
    <recommendedName>
        <fullName evidence="4">Cellulose biosynthesis protein BcsS</fullName>
    </recommendedName>
</protein>
<dbReference type="RefSeq" id="WP_206090775.1">
    <property type="nucleotide sequence ID" value="NZ_CP065053.1"/>
</dbReference>
<evidence type="ECO:0000313" key="2">
    <source>
        <dbReference type="EMBL" id="QPI51150.1"/>
    </source>
</evidence>
<feature type="chain" id="PRO_5047118371" description="Cellulose biosynthesis protein BcsS" evidence="1">
    <location>
        <begin position="26"/>
        <end position="222"/>
    </location>
</feature>
<evidence type="ECO:0008006" key="4">
    <source>
        <dbReference type="Google" id="ProtNLM"/>
    </source>
</evidence>
<dbReference type="Proteomes" id="UP000662888">
    <property type="component" value="Chromosome"/>
</dbReference>
<keyword evidence="3" id="KW-1185">Reference proteome</keyword>
<organism evidence="2 3">
    <name type="scientific">Massilia antarctica</name>
    <dbReference type="NCBI Taxonomy" id="2765360"/>
    <lineage>
        <taxon>Bacteria</taxon>
        <taxon>Pseudomonadati</taxon>
        <taxon>Pseudomonadota</taxon>
        <taxon>Betaproteobacteria</taxon>
        <taxon>Burkholderiales</taxon>
        <taxon>Oxalobacteraceae</taxon>
        <taxon>Telluria group</taxon>
        <taxon>Massilia</taxon>
    </lineage>
</organism>
<reference evidence="2 3" key="1">
    <citation type="submission" date="2020-11" db="EMBL/GenBank/DDBJ databases">
        <authorList>
            <person name="Sun Q."/>
        </authorList>
    </citation>
    <scope>NUCLEOTIDE SEQUENCE [LARGE SCALE GENOMIC DNA]</scope>
    <source>
        <strain evidence="2 3">P8398</strain>
    </source>
</reference>
<sequence length="222" mass="23590">MATFSIASTAALTAALTLSCGAALAQARLPADDLARFGVDDSSWLSEAPHYYAGAATRIPSSGFTRATGLSTSVWWGMANSNATNYSVGGIVLMFGQDALPGAPVEIARLLAQRALAVTPAATSTCMVPWLQCAAFGTLETRMRAQYAFLNGERASDDTMEGRRSFVHALSAGMRLDFPYTRTAGHGPWFVQLRATRRSSAFKSALPRPRRGGVSLTIGTEF</sequence>